<proteinExistence type="predicted"/>
<evidence type="ECO:0000256" key="2">
    <source>
        <dbReference type="PROSITE-ProRule" id="PRU00169"/>
    </source>
</evidence>
<dbReference type="InterPro" id="IPR001789">
    <property type="entry name" value="Sig_transdc_resp-reg_receiver"/>
</dbReference>
<dbReference type="PANTHER" id="PTHR44591">
    <property type="entry name" value="STRESS RESPONSE REGULATOR PROTEIN 1"/>
    <property type="match status" value="1"/>
</dbReference>
<evidence type="ECO:0000313" key="4">
    <source>
        <dbReference type="EMBL" id="NEZ66464.1"/>
    </source>
</evidence>
<dbReference type="Gene3D" id="3.40.50.2300">
    <property type="match status" value="1"/>
</dbReference>
<dbReference type="InterPro" id="IPR011006">
    <property type="entry name" value="CheY-like_superfamily"/>
</dbReference>
<dbReference type="PROSITE" id="PS50110">
    <property type="entry name" value="RESPONSE_REGULATORY"/>
    <property type="match status" value="1"/>
</dbReference>
<gene>
    <name evidence="4" type="ORF">D0962_27515</name>
</gene>
<dbReference type="GO" id="GO:0000160">
    <property type="term" value="P:phosphorelay signal transduction system"/>
    <property type="evidence" value="ECO:0007669"/>
    <property type="project" value="InterPro"/>
</dbReference>
<dbReference type="PANTHER" id="PTHR44591:SF22">
    <property type="entry name" value="CHEY SUBFAMILY"/>
    <property type="match status" value="1"/>
</dbReference>
<evidence type="ECO:0000259" key="3">
    <source>
        <dbReference type="PROSITE" id="PS50110"/>
    </source>
</evidence>
<reference evidence="4 5" key="1">
    <citation type="journal article" date="2020" name="Microb. Ecol.">
        <title>Ecogenomics of the Marine Benthic Filamentous Cyanobacterium Adonisia.</title>
        <authorList>
            <person name="Walter J.M."/>
            <person name="Coutinho F.H."/>
            <person name="Leomil L."/>
            <person name="Hargreaves P.I."/>
            <person name="Campeao M.E."/>
            <person name="Vieira V.V."/>
            <person name="Silva B.S."/>
            <person name="Fistarol G.O."/>
            <person name="Salomon P.S."/>
            <person name="Sawabe T."/>
            <person name="Mino S."/>
            <person name="Hosokawa M."/>
            <person name="Miyashita H."/>
            <person name="Maruyama F."/>
            <person name="van Verk M.C."/>
            <person name="Dutilh B.E."/>
            <person name="Thompson C.C."/>
            <person name="Thompson F.L."/>
        </authorList>
    </citation>
    <scope>NUCLEOTIDE SEQUENCE [LARGE SCALE GENOMIC DNA]</scope>
    <source>
        <strain evidence="4 5">CCMR0082</strain>
    </source>
</reference>
<dbReference type="InterPro" id="IPR050595">
    <property type="entry name" value="Bact_response_regulator"/>
</dbReference>
<dbReference type="CDD" id="cd17552">
    <property type="entry name" value="REC_RR468-like"/>
    <property type="match status" value="1"/>
</dbReference>
<dbReference type="SUPFAM" id="SSF52172">
    <property type="entry name" value="CheY-like"/>
    <property type="match status" value="1"/>
</dbReference>
<dbReference type="AlphaFoldDB" id="A0A6M0SDB2"/>
<dbReference type="RefSeq" id="WP_163668647.1">
    <property type="nucleotide sequence ID" value="NZ_QZCE01000002.1"/>
</dbReference>
<feature type="domain" description="Response regulatory" evidence="3">
    <location>
        <begin position="5"/>
        <end position="122"/>
    </location>
</feature>
<evidence type="ECO:0000313" key="5">
    <source>
        <dbReference type="Proteomes" id="UP000473574"/>
    </source>
</evidence>
<dbReference type="EMBL" id="QZCE01000002">
    <property type="protein sequence ID" value="NEZ66464.1"/>
    <property type="molecule type" value="Genomic_DNA"/>
</dbReference>
<dbReference type="Pfam" id="PF00072">
    <property type="entry name" value="Response_reg"/>
    <property type="match status" value="1"/>
</dbReference>
<dbReference type="Proteomes" id="UP000473574">
    <property type="component" value="Unassembled WGS sequence"/>
</dbReference>
<feature type="modified residue" description="4-aspartylphosphate" evidence="2">
    <location>
        <position position="55"/>
    </location>
</feature>
<sequence>MTCRTVLLIDDETDIQTVAKIGLTLNTDWSVTTANSGEAGLDVAIATLPDVILLDVAMPGMDGLATLAALQKNPITAKIPIIFLTAKAQASDRRRLYEAGASGVITKPFDPTTLASQIAGFLAWTI</sequence>
<evidence type="ECO:0000256" key="1">
    <source>
        <dbReference type="ARBA" id="ARBA00022553"/>
    </source>
</evidence>
<accession>A0A6M0SDB2</accession>
<organism evidence="4 5">
    <name type="scientific">Adonisia turfae CCMR0082</name>
    <dbReference type="NCBI Taxonomy" id="2304604"/>
    <lineage>
        <taxon>Bacteria</taxon>
        <taxon>Bacillati</taxon>
        <taxon>Cyanobacteriota</taxon>
        <taxon>Adonisia</taxon>
        <taxon>Adonisia turfae</taxon>
    </lineage>
</organism>
<dbReference type="SMART" id="SM00448">
    <property type="entry name" value="REC"/>
    <property type="match status" value="1"/>
</dbReference>
<name>A0A6M0SDB2_9CYAN</name>
<comment type="caution">
    <text evidence="4">The sequence shown here is derived from an EMBL/GenBank/DDBJ whole genome shotgun (WGS) entry which is preliminary data.</text>
</comment>
<keyword evidence="1 2" id="KW-0597">Phosphoprotein</keyword>
<protein>
    <submittedName>
        <fullName evidence="4">Response regulator</fullName>
    </submittedName>
</protein>